<feature type="transmembrane region" description="Helical" evidence="11">
    <location>
        <begin position="242"/>
        <end position="266"/>
    </location>
</feature>
<dbReference type="GO" id="GO:0005886">
    <property type="term" value="C:plasma membrane"/>
    <property type="evidence" value="ECO:0007669"/>
    <property type="project" value="TreeGrafter"/>
</dbReference>
<feature type="transmembrane region" description="Helical" evidence="11">
    <location>
        <begin position="87"/>
        <end position="109"/>
    </location>
</feature>
<keyword evidence="3" id="KW-0813">Transport</keyword>
<feature type="region of interest" description="Disordered" evidence="10">
    <location>
        <begin position="148"/>
        <end position="178"/>
    </location>
</feature>
<accession>A0A6G1H207</accession>
<dbReference type="InterPro" id="IPR013121">
    <property type="entry name" value="Fe_red_NAD-bd_6"/>
</dbReference>
<gene>
    <name evidence="13" type="ORF">K402DRAFT_376330</name>
</gene>
<protein>
    <recommendedName>
        <fullName evidence="12">FAD-binding FR-type domain-containing protein</fullName>
    </recommendedName>
</protein>
<dbReference type="InterPro" id="IPR051410">
    <property type="entry name" value="Ferric/Cupric_Reductase"/>
</dbReference>
<evidence type="ECO:0000313" key="14">
    <source>
        <dbReference type="Proteomes" id="UP000800041"/>
    </source>
</evidence>
<evidence type="ECO:0000256" key="1">
    <source>
        <dbReference type="ARBA" id="ARBA00004141"/>
    </source>
</evidence>
<dbReference type="InterPro" id="IPR013130">
    <property type="entry name" value="Fe3_Rdtase_TM_dom"/>
</dbReference>
<dbReference type="OrthoDB" id="17725at2759"/>
<dbReference type="SFLD" id="SFLDG01168">
    <property type="entry name" value="Ferric_reductase_subgroup_(FRE"/>
    <property type="match status" value="1"/>
</dbReference>
<evidence type="ECO:0000256" key="9">
    <source>
        <dbReference type="ARBA" id="ARBA00023136"/>
    </source>
</evidence>
<evidence type="ECO:0000313" key="13">
    <source>
        <dbReference type="EMBL" id="KAF1987039.1"/>
    </source>
</evidence>
<dbReference type="PANTHER" id="PTHR32361:SF28">
    <property type="entry name" value="FRP1P"/>
    <property type="match status" value="1"/>
</dbReference>
<dbReference type="PROSITE" id="PS51384">
    <property type="entry name" value="FAD_FR"/>
    <property type="match status" value="1"/>
</dbReference>
<dbReference type="Pfam" id="PF08030">
    <property type="entry name" value="NAD_binding_6"/>
    <property type="match status" value="1"/>
</dbReference>
<keyword evidence="9 11" id="KW-0472">Membrane</keyword>
<dbReference type="EMBL" id="ML977154">
    <property type="protein sequence ID" value="KAF1987039.1"/>
    <property type="molecule type" value="Genomic_DNA"/>
</dbReference>
<organism evidence="13 14">
    <name type="scientific">Aulographum hederae CBS 113979</name>
    <dbReference type="NCBI Taxonomy" id="1176131"/>
    <lineage>
        <taxon>Eukaryota</taxon>
        <taxon>Fungi</taxon>
        <taxon>Dikarya</taxon>
        <taxon>Ascomycota</taxon>
        <taxon>Pezizomycotina</taxon>
        <taxon>Dothideomycetes</taxon>
        <taxon>Pleosporomycetidae</taxon>
        <taxon>Aulographales</taxon>
        <taxon>Aulographaceae</taxon>
    </lineage>
</organism>
<feature type="compositionally biased region" description="Low complexity" evidence="10">
    <location>
        <begin position="148"/>
        <end position="162"/>
    </location>
</feature>
<evidence type="ECO:0000256" key="11">
    <source>
        <dbReference type="SAM" id="Phobius"/>
    </source>
</evidence>
<dbReference type="GO" id="GO:0006879">
    <property type="term" value="P:intracellular iron ion homeostasis"/>
    <property type="evidence" value="ECO:0007669"/>
    <property type="project" value="TreeGrafter"/>
</dbReference>
<dbReference type="SUPFAM" id="SSF52343">
    <property type="entry name" value="Ferredoxin reductase-like, C-terminal NADP-linked domain"/>
    <property type="match status" value="1"/>
</dbReference>
<dbReference type="SFLD" id="SFLDS00052">
    <property type="entry name" value="Ferric_Reductase_Domain"/>
    <property type="match status" value="1"/>
</dbReference>
<evidence type="ECO:0000256" key="2">
    <source>
        <dbReference type="ARBA" id="ARBA00006278"/>
    </source>
</evidence>
<dbReference type="Gene3D" id="3.40.50.80">
    <property type="entry name" value="Nucleotide-binding domain of ferredoxin-NADP reductase (FNR) module"/>
    <property type="match status" value="1"/>
</dbReference>
<dbReference type="Pfam" id="PF01794">
    <property type="entry name" value="Ferric_reduct"/>
    <property type="match status" value="1"/>
</dbReference>
<evidence type="ECO:0000256" key="7">
    <source>
        <dbReference type="ARBA" id="ARBA00023002"/>
    </source>
</evidence>
<evidence type="ECO:0000256" key="10">
    <source>
        <dbReference type="SAM" id="MobiDB-lite"/>
    </source>
</evidence>
<comment type="similarity">
    <text evidence="2">Belongs to the ferric reductase (FRE) family.</text>
</comment>
<keyword evidence="7" id="KW-0560">Oxidoreductase</keyword>
<proteinExistence type="inferred from homology"/>
<dbReference type="GO" id="GO:0000293">
    <property type="term" value="F:ferric-chelate reductase activity"/>
    <property type="evidence" value="ECO:0007669"/>
    <property type="project" value="UniProtKB-ARBA"/>
</dbReference>
<keyword evidence="6 11" id="KW-1133">Transmembrane helix</keyword>
<feature type="transmembrane region" description="Helical" evidence="11">
    <location>
        <begin position="218"/>
        <end position="236"/>
    </location>
</feature>
<dbReference type="AlphaFoldDB" id="A0A6G1H207"/>
<evidence type="ECO:0000256" key="5">
    <source>
        <dbReference type="ARBA" id="ARBA00022982"/>
    </source>
</evidence>
<sequence length="679" mass="76698">MTRVQPTSRLTAAPPSYLIFTFSVDLIEYIPMEKSYEDSKWLRNALRAALSTGYQSTPGSFAPTIQDGPQHRPGFRKLIEALEFSRWFILTYHAALVTILLFVAAVHWGDKIKKHRGRKLLARIHHDGVPSMERLRIKSQEEGEFHVSVDSGQSSESSSTLSGNATPPDVKSDPHEESSLLGRKKRLWRPSLASYVKSWLMYQPRPLPFIHKTLPDNGTSLLVLCFFGLNIFYTLFKTSFNVFGLFSFADRCGLLFAANFPLLYLFAAKNQPIKRLTGYSYESLNKFHRRLGEMMCLLGFMHAVAMVGVWNYLLRPSGVTFSHFLAIRMISLGFVTLFCYEMIYFTSLATIRQRYYELFLASHVFLQVAALVFLFLHHHGSRPYVLVSLVIYIVDRLVFRMAVKVTTMPADLTILPDGETVMVSANWSIPSPSSFISPRSSIIHGWKPTDHVFLTLPSLSHFHRFQAHPFTIASTAPSTEAPSTDPESTRTQPHAWLNLLIRSRSGFSADLLTYARTHPRTPIRLDGPYGSSHCIDMLLDCDTSIIIAGGSGIAVAFPLAWAVANDPLRSQRRAKITLIWIVHTRSHFSWLPEERLSELRDLGVEVVLEDPTDERGRPDVKRMVRDVAEREAVEGKSERCRTGVVVSGPGGMDRDVRNSCAGVVRNGMDVRVRVEKFGW</sequence>
<keyword evidence="4 11" id="KW-0812">Transmembrane</keyword>
<feature type="transmembrane region" description="Helical" evidence="11">
    <location>
        <begin position="325"/>
        <end position="343"/>
    </location>
</feature>
<dbReference type="GO" id="GO:0015677">
    <property type="term" value="P:copper ion import"/>
    <property type="evidence" value="ECO:0007669"/>
    <property type="project" value="TreeGrafter"/>
</dbReference>
<keyword evidence="14" id="KW-1185">Reference proteome</keyword>
<dbReference type="CDD" id="cd06186">
    <property type="entry name" value="NOX_Duox_like_FAD_NADP"/>
    <property type="match status" value="1"/>
</dbReference>
<evidence type="ECO:0000256" key="3">
    <source>
        <dbReference type="ARBA" id="ARBA00022448"/>
    </source>
</evidence>
<feature type="domain" description="FAD-binding FR-type" evidence="12">
    <location>
        <begin position="379"/>
        <end position="535"/>
    </location>
</feature>
<dbReference type="GO" id="GO:0006826">
    <property type="term" value="P:iron ion transport"/>
    <property type="evidence" value="ECO:0007669"/>
    <property type="project" value="TreeGrafter"/>
</dbReference>
<reference evidence="13" key="1">
    <citation type="journal article" date="2020" name="Stud. Mycol.">
        <title>101 Dothideomycetes genomes: a test case for predicting lifestyles and emergence of pathogens.</title>
        <authorList>
            <person name="Haridas S."/>
            <person name="Albert R."/>
            <person name="Binder M."/>
            <person name="Bloem J."/>
            <person name="Labutti K."/>
            <person name="Salamov A."/>
            <person name="Andreopoulos B."/>
            <person name="Baker S."/>
            <person name="Barry K."/>
            <person name="Bills G."/>
            <person name="Bluhm B."/>
            <person name="Cannon C."/>
            <person name="Castanera R."/>
            <person name="Culley D."/>
            <person name="Daum C."/>
            <person name="Ezra D."/>
            <person name="Gonzalez J."/>
            <person name="Henrissat B."/>
            <person name="Kuo A."/>
            <person name="Liang C."/>
            <person name="Lipzen A."/>
            <person name="Lutzoni F."/>
            <person name="Magnuson J."/>
            <person name="Mondo S."/>
            <person name="Nolan M."/>
            <person name="Ohm R."/>
            <person name="Pangilinan J."/>
            <person name="Park H.-J."/>
            <person name="Ramirez L."/>
            <person name="Alfaro M."/>
            <person name="Sun H."/>
            <person name="Tritt A."/>
            <person name="Yoshinaga Y."/>
            <person name="Zwiers L.-H."/>
            <person name="Turgeon B."/>
            <person name="Goodwin S."/>
            <person name="Spatafora J."/>
            <person name="Crous P."/>
            <person name="Grigoriev I."/>
        </authorList>
    </citation>
    <scope>NUCLEOTIDE SEQUENCE</scope>
    <source>
        <strain evidence="13">CBS 113979</strain>
    </source>
</reference>
<keyword evidence="5" id="KW-0249">Electron transport</keyword>
<evidence type="ECO:0000256" key="4">
    <source>
        <dbReference type="ARBA" id="ARBA00022692"/>
    </source>
</evidence>
<dbReference type="Proteomes" id="UP000800041">
    <property type="component" value="Unassembled WGS sequence"/>
</dbReference>
<evidence type="ECO:0000256" key="8">
    <source>
        <dbReference type="ARBA" id="ARBA00023065"/>
    </source>
</evidence>
<feature type="transmembrane region" description="Helical" evidence="11">
    <location>
        <begin position="355"/>
        <end position="376"/>
    </location>
</feature>
<dbReference type="PANTHER" id="PTHR32361">
    <property type="entry name" value="FERRIC/CUPRIC REDUCTASE TRANSMEMBRANE COMPONENT"/>
    <property type="match status" value="1"/>
</dbReference>
<evidence type="ECO:0000256" key="6">
    <source>
        <dbReference type="ARBA" id="ARBA00022989"/>
    </source>
</evidence>
<name>A0A6G1H207_9PEZI</name>
<dbReference type="InterPro" id="IPR013112">
    <property type="entry name" value="FAD-bd_8"/>
</dbReference>
<feature type="transmembrane region" description="Helical" evidence="11">
    <location>
        <begin position="294"/>
        <end position="313"/>
    </location>
</feature>
<keyword evidence="8" id="KW-0406">Ion transport</keyword>
<dbReference type="Pfam" id="PF08022">
    <property type="entry name" value="FAD_binding_8"/>
    <property type="match status" value="1"/>
</dbReference>
<dbReference type="InterPro" id="IPR039261">
    <property type="entry name" value="FNR_nucleotide-bd"/>
</dbReference>
<dbReference type="InterPro" id="IPR017927">
    <property type="entry name" value="FAD-bd_FR_type"/>
</dbReference>
<evidence type="ECO:0000259" key="12">
    <source>
        <dbReference type="PROSITE" id="PS51384"/>
    </source>
</evidence>
<comment type="subcellular location">
    <subcellularLocation>
        <location evidence="1">Membrane</location>
        <topology evidence="1">Multi-pass membrane protein</topology>
    </subcellularLocation>
</comment>